<dbReference type="OMA" id="DWTQKLC"/>
<dbReference type="AlphaFoldDB" id="A0A493TTR9"/>
<dbReference type="PROSITE" id="PS51064">
    <property type="entry name" value="IRS_PTB"/>
    <property type="match status" value="1"/>
</dbReference>
<dbReference type="SMART" id="SM01244">
    <property type="entry name" value="IRS"/>
    <property type="match status" value="1"/>
</dbReference>
<dbReference type="Proteomes" id="UP000016666">
    <property type="component" value="Chromosome 23"/>
</dbReference>
<feature type="region of interest" description="Disordered" evidence="3">
    <location>
        <begin position="411"/>
        <end position="433"/>
    </location>
</feature>
<feature type="domain" description="PH" evidence="4">
    <location>
        <begin position="4"/>
        <end position="120"/>
    </location>
</feature>
<dbReference type="STRING" id="8840.ENSAPLP00000029189"/>
<dbReference type="GO" id="GO:0007169">
    <property type="term" value="P:cell surface receptor protein tyrosine kinase signaling pathway"/>
    <property type="evidence" value="ECO:0007669"/>
    <property type="project" value="TreeGrafter"/>
</dbReference>
<protein>
    <submittedName>
        <fullName evidence="6">Docking protein 2</fullName>
    </submittedName>
</protein>
<dbReference type="PANTHER" id="PTHR21258">
    <property type="entry name" value="DOCKING PROTEIN RELATED"/>
    <property type="match status" value="1"/>
</dbReference>
<dbReference type="CDD" id="cd01203">
    <property type="entry name" value="PTB_DOK1_DOK2_DOK3"/>
    <property type="match status" value="1"/>
</dbReference>
<sequence>MEEAVVKQGALYLQLQQTFGKKWKKFWGVLYRESSCSTARLELFEGSAPPAAEKLRRGEGSRRLVKLSDCVHVAEASGDPGGCPKDTIPFLLETTDKRYLLAADSSETAGWVLRLCELAFPRSREEQAAGKDGQQGSLRAEGEFSMEENSLYSSRDKGGRLRAGRGRLSAPGAASRGRAAAPAAPCWEAWGKNSLHALFLPCGLVGFRRAIALLPRGSSPYRPDTASPPLLVPQLGSGWAFWGSDPRKCHLPLSSAGLGKEFEVTVRATESSERCRLWGRFVLRAGEEALELRDLQAREILYSWPYRFLRRFGRDKVTFSFEAGRRCASGEGNFEFETRQGNEIFQVIESAIEAQRGRGAEEQRWGIPGDDGSRPRAQTKVPNWTQGHEEPGGDGGTAKCLYAEPCNSLQRGGAGKVPEKGRRQDAPAKAGAESEYAVPFDTIAKSLLGRQLGAVLRGPEEAPDPLYDSIHEASARPPLPRASVPKAEHIYDEPEGLCAHTVYDEPEEVKGEAWRLQAAPEEPSGHEYPYNPQRDDYAVPKRAVPLRQPFVVQGKEWLGDTEYDNVVLQFAKKRNQQ</sequence>
<evidence type="ECO:0000313" key="7">
    <source>
        <dbReference type="Proteomes" id="UP000016666"/>
    </source>
</evidence>
<dbReference type="Ensembl" id="ENSAPLT00000025141.1">
    <property type="protein sequence ID" value="ENSAPLP00000029189.1"/>
    <property type="gene ID" value="ENSAPLG00000023588.1"/>
</dbReference>
<dbReference type="InterPro" id="IPR037751">
    <property type="entry name" value="Dok1/2/3_PTB"/>
</dbReference>
<dbReference type="InterPro" id="IPR001849">
    <property type="entry name" value="PH_domain"/>
</dbReference>
<comment type="similarity">
    <text evidence="1">Belongs to the DOK family. Type A subfamily.</text>
</comment>
<feature type="domain" description="IRS-type PTB" evidence="5">
    <location>
        <begin position="258"/>
        <end position="362"/>
    </location>
</feature>
<dbReference type="SUPFAM" id="SSF50729">
    <property type="entry name" value="PH domain-like"/>
    <property type="match status" value="2"/>
</dbReference>
<dbReference type="InterPro" id="IPR002404">
    <property type="entry name" value="IRS_PTB"/>
</dbReference>
<dbReference type="PANTHER" id="PTHR21258:SF14">
    <property type="entry name" value="DOCKING PROTEIN 2"/>
    <property type="match status" value="1"/>
</dbReference>
<dbReference type="PROSITE" id="PS50003">
    <property type="entry name" value="PH_DOMAIN"/>
    <property type="match status" value="1"/>
</dbReference>
<feature type="region of interest" description="Disordered" evidence="3">
    <location>
        <begin position="126"/>
        <end position="175"/>
    </location>
</feature>
<evidence type="ECO:0000259" key="4">
    <source>
        <dbReference type="PROSITE" id="PS50003"/>
    </source>
</evidence>
<dbReference type="GO" id="GO:0005737">
    <property type="term" value="C:cytoplasm"/>
    <property type="evidence" value="ECO:0007669"/>
    <property type="project" value="TreeGrafter"/>
</dbReference>
<reference evidence="6" key="2">
    <citation type="submission" date="2025-08" db="UniProtKB">
        <authorList>
            <consortium name="Ensembl"/>
        </authorList>
    </citation>
    <scope>IDENTIFICATION</scope>
</reference>
<feature type="compositionally biased region" description="Low complexity" evidence="3">
    <location>
        <begin position="166"/>
        <end position="175"/>
    </location>
</feature>
<reference evidence="6 7" key="1">
    <citation type="submission" date="2017-10" db="EMBL/GenBank/DDBJ databases">
        <title>A new Pekin duck reference genome.</title>
        <authorList>
            <person name="Hou Z.-C."/>
            <person name="Zhou Z.-K."/>
            <person name="Zhu F."/>
            <person name="Hou S.-S."/>
        </authorList>
    </citation>
    <scope>NUCLEOTIDE SEQUENCE [LARGE SCALE GENOMIC DNA]</scope>
</reference>
<dbReference type="InterPro" id="IPR050996">
    <property type="entry name" value="Docking_Protein_DOK"/>
</dbReference>
<dbReference type="GO" id="GO:0005886">
    <property type="term" value="C:plasma membrane"/>
    <property type="evidence" value="ECO:0007669"/>
    <property type="project" value="Ensembl"/>
</dbReference>
<keyword evidence="2" id="KW-0597">Phosphoprotein</keyword>
<dbReference type="Pfam" id="PF02174">
    <property type="entry name" value="IRS"/>
    <property type="match status" value="1"/>
</dbReference>
<evidence type="ECO:0000256" key="3">
    <source>
        <dbReference type="SAM" id="MobiDB-lite"/>
    </source>
</evidence>
<evidence type="ECO:0000256" key="2">
    <source>
        <dbReference type="ARBA" id="ARBA00022553"/>
    </source>
</evidence>
<evidence type="ECO:0000256" key="1">
    <source>
        <dbReference type="ARBA" id="ARBA00010955"/>
    </source>
</evidence>
<organism evidence="6 7">
    <name type="scientific">Anas platyrhynchos platyrhynchos</name>
    <name type="common">Northern mallard</name>
    <dbReference type="NCBI Taxonomy" id="8840"/>
    <lineage>
        <taxon>Eukaryota</taxon>
        <taxon>Metazoa</taxon>
        <taxon>Chordata</taxon>
        <taxon>Craniata</taxon>
        <taxon>Vertebrata</taxon>
        <taxon>Euteleostomi</taxon>
        <taxon>Archelosauria</taxon>
        <taxon>Archosauria</taxon>
        <taxon>Dinosauria</taxon>
        <taxon>Saurischia</taxon>
        <taxon>Theropoda</taxon>
        <taxon>Coelurosauria</taxon>
        <taxon>Aves</taxon>
        <taxon>Neognathae</taxon>
        <taxon>Galloanserae</taxon>
        <taxon>Anseriformes</taxon>
        <taxon>Anatidae</taxon>
        <taxon>Anatinae</taxon>
        <taxon>Anas</taxon>
    </lineage>
</organism>
<proteinExistence type="inferred from homology"/>
<evidence type="ECO:0000313" key="6">
    <source>
        <dbReference type="Ensembl" id="ENSAPLP00000029189.1"/>
    </source>
</evidence>
<gene>
    <name evidence="6" type="primary">DOK2</name>
</gene>
<dbReference type="SMART" id="SM00310">
    <property type="entry name" value="PTBI"/>
    <property type="match status" value="1"/>
</dbReference>
<reference evidence="6" key="3">
    <citation type="submission" date="2025-09" db="UniProtKB">
        <authorList>
            <consortium name="Ensembl"/>
        </authorList>
    </citation>
    <scope>IDENTIFICATION</scope>
</reference>
<evidence type="ECO:0000259" key="5">
    <source>
        <dbReference type="PROSITE" id="PS51064"/>
    </source>
</evidence>
<dbReference type="InterPro" id="IPR011993">
    <property type="entry name" value="PH-like_dom_sf"/>
</dbReference>
<feature type="compositionally biased region" description="Basic and acidic residues" evidence="3">
    <location>
        <begin position="417"/>
        <end position="426"/>
    </location>
</feature>
<dbReference type="Gene3D" id="2.30.29.30">
    <property type="entry name" value="Pleckstrin-homology domain (PH domain)/Phosphotyrosine-binding domain (PTB)"/>
    <property type="match status" value="2"/>
</dbReference>
<dbReference type="GO" id="GO:0043410">
    <property type="term" value="P:positive regulation of MAPK cascade"/>
    <property type="evidence" value="ECO:0007669"/>
    <property type="project" value="TreeGrafter"/>
</dbReference>
<dbReference type="GO" id="GO:0007265">
    <property type="term" value="P:Ras protein signal transduction"/>
    <property type="evidence" value="ECO:0007669"/>
    <property type="project" value="TreeGrafter"/>
</dbReference>
<dbReference type="CDD" id="cd14676">
    <property type="entry name" value="PH_DOK1_2_3"/>
    <property type="match status" value="1"/>
</dbReference>
<dbReference type="GeneTree" id="ENSGT00940000159868"/>
<dbReference type="SMART" id="SM00233">
    <property type="entry name" value="PH"/>
    <property type="match status" value="1"/>
</dbReference>
<accession>A0A493TTR9</accession>
<feature type="region of interest" description="Disordered" evidence="3">
    <location>
        <begin position="358"/>
        <end position="395"/>
    </location>
</feature>
<name>A0A493TTR9_ANAPP</name>
<keyword evidence="7" id="KW-1185">Reference proteome</keyword>